<dbReference type="AlphaFoldDB" id="A0A9P4X8H6"/>
<protein>
    <submittedName>
        <fullName evidence="2">Uncharacterized protein</fullName>
    </submittedName>
</protein>
<evidence type="ECO:0000256" key="1">
    <source>
        <dbReference type="SAM" id="MobiDB-lite"/>
    </source>
</evidence>
<evidence type="ECO:0000313" key="3">
    <source>
        <dbReference type="Proteomes" id="UP000801864"/>
    </source>
</evidence>
<sequence>MSPRRAGDMLGGVIQATSTIPAPGYAVLSHPSLRFARFCRHTHAGLQPVLSPQLAKERYELAEKLMRRALLGKIQRSSDLALPIPSTSPTFRQDQTRQRLEKKSWPSSPPFLFQTHNPARKNQLNCSLRQKLLDTSPRPIPSPVLVMVNHDLAKSSRERIGLEKSGEQGGSASAWETGDRA</sequence>
<feature type="compositionally biased region" description="Basic and acidic residues" evidence="1">
    <location>
        <begin position="157"/>
        <end position="166"/>
    </location>
</feature>
<dbReference type="EMBL" id="QLNT01000016">
    <property type="protein sequence ID" value="KAF3066618.1"/>
    <property type="molecule type" value="Genomic_DNA"/>
</dbReference>
<gene>
    <name evidence="2" type="ORF">CFAM422_008867</name>
</gene>
<evidence type="ECO:0000313" key="2">
    <source>
        <dbReference type="EMBL" id="KAF3066618.1"/>
    </source>
</evidence>
<dbReference type="Proteomes" id="UP000801864">
    <property type="component" value="Unassembled WGS sequence"/>
</dbReference>
<name>A0A9P4X8H6_9HYPO</name>
<accession>A0A9P4X8H6</accession>
<proteinExistence type="predicted"/>
<feature type="region of interest" description="Disordered" evidence="1">
    <location>
        <begin position="157"/>
        <end position="181"/>
    </location>
</feature>
<keyword evidence="3" id="KW-1185">Reference proteome</keyword>
<feature type="region of interest" description="Disordered" evidence="1">
    <location>
        <begin position="81"/>
        <end position="117"/>
    </location>
</feature>
<reference evidence="2 3" key="1">
    <citation type="submission" date="2018-06" db="EMBL/GenBank/DDBJ databases">
        <title>Genome analysis of cellulolytic fungus Trichoderma lentiforme CFAM-422.</title>
        <authorList>
            <person name="Steindorff A.S."/>
            <person name="Formighieri E.F."/>
            <person name="Midorikawa G.E.O."/>
            <person name="Tamietti M.S."/>
            <person name="Ramos E.Z."/>
            <person name="Silva A.S."/>
            <person name="Bon E.P.S."/>
            <person name="Mendes T.D."/>
            <person name="Damaso M.C.T."/>
            <person name="Favaro L.C.L."/>
        </authorList>
    </citation>
    <scope>NUCLEOTIDE SEQUENCE [LARGE SCALE GENOMIC DNA]</scope>
    <source>
        <strain evidence="2 3">CFAM-422</strain>
    </source>
</reference>
<feature type="compositionally biased region" description="Basic and acidic residues" evidence="1">
    <location>
        <begin position="94"/>
        <end position="104"/>
    </location>
</feature>
<organism evidence="2 3">
    <name type="scientific">Trichoderma lentiforme</name>
    <dbReference type="NCBI Taxonomy" id="1567552"/>
    <lineage>
        <taxon>Eukaryota</taxon>
        <taxon>Fungi</taxon>
        <taxon>Dikarya</taxon>
        <taxon>Ascomycota</taxon>
        <taxon>Pezizomycotina</taxon>
        <taxon>Sordariomycetes</taxon>
        <taxon>Hypocreomycetidae</taxon>
        <taxon>Hypocreales</taxon>
        <taxon>Hypocreaceae</taxon>
        <taxon>Trichoderma</taxon>
    </lineage>
</organism>
<comment type="caution">
    <text evidence="2">The sequence shown here is derived from an EMBL/GenBank/DDBJ whole genome shotgun (WGS) entry which is preliminary data.</text>
</comment>